<feature type="transmembrane region" description="Helical" evidence="9">
    <location>
        <begin position="270"/>
        <end position="296"/>
    </location>
</feature>
<comment type="function">
    <text evidence="9">Component of the transport system for branched-chain amino acids.</text>
</comment>
<dbReference type="RefSeq" id="WP_186503243.1">
    <property type="nucleotide sequence ID" value="NZ_JACOGK010000019.1"/>
</dbReference>
<feature type="transmembrane region" description="Helical" evidence="9">
    <location>
        <begin position="124"/>
        <end position="141"/>
    </location>
</feature>
<keyword evidence="11" id="KW-1185">Reference proteome</keyword>
<evidence type="ECO:0000313" key="10">
    <source>
        <dbReference type="EMBL" id="MBC3537076.1"/>
    </source>
</evidence>
<keyword evidence="6 9" id="KW-0029">Amino-acid transport</keyword>
<feature type="transmembrane region" description="Helical" evidence="9">
    <location>
        <begin position="194"/>
        <end position="215"/>
    </location>
</feature>
<keyword evidence="7 9" id="KW-1133">Transmembrane helix</keyword>
<proteinExistence type="inferred from homology"/>
<protein>
    <recommendedName>
        <fullName evidence="9">Branched-chain amino acid transport system carrier protein</fullName>
    </recommendedName>
</protein>
<evidence type="ECO:0000256" key="9">
    <source>
        <dbReference type="RuleBase" id="RU362122"/>
    </source>
</evidence>
<evidence type="ECO:0000256" key="5">
    <source>
        <dbReference type="ARBA" id="ARBA00022692"/>
    </source>
</evidence>
<evidence type="ECO:0000256" key="8">
    <source>
        <dbReference type="ARBA" id="ARBA00023136"/>
    </source>
</evidence>
<gene>
    <name evidence="10" type="ORF">H8J70_07415</name>
</gene>
<evidence type="ECO:0000256" key="2">
    <source>
        <dbReference type="ARBA" id="ARBA00008540"/>
    </source>
</evidence>
<dbReference type="EMBL" id="JACOGK010000019">
    <property type="protein sequence ID" value="MBC3537076.1"/>
    <property type="molecule type" value="Genomic_DNA"/>
</dbReference>
<feature type="transmembrane region" description="Helical" evidence="9">
    <location>
        <begin position="373"/>
        <end position="394"/>
    </location>
</feature>
<evidence type="ECO:0000313" key="11">
    <source>
        <dbReference type="Proteomes" id="UP000606870"/>
    </source>
</evidence>
<sequence length="439" mass="46227">MTQNTTTHTNRPRLQDIFILGFAFFATYFGAGNLIFPPQLGLNSGTEFIAGLSGLTLSGIFLPIFTLIVIGLNGDVHAITDRVGKYTYNVLLAALMIVCTFVSIPRTAATAIQLGIQGNIPAAPFIPLVILYFVISYFFVADPNNVMDRMGKYLTPLLALILVVIAIAGVVSPLGTPVDPAVPNPFVNAFLGGYNTGDVLVSFIMAAVFIQSIRSKGYQTIKQRNTCLIYCGIVAFVLLFVIYGSLLYMGACVSGDYPQTIGRAELLVAIISRFGSAVMIPMGVAVVLACLTTAIGQVAAVAQFTSGFSRKASYKKMAILCSCLSALTALLGVDGIVTYVGWVYSISYPPCLALLVLGVLAKVTPNNGACKGAVYLVTLYALIEALPFLSDLAIAKAIVAATPLSAYGFGWVVPFIAGYITGALIGAVAGKRSDATAQA</sequence>
<comment type="similarity">
    <text evidence="2 9">Belongs to the branched chain amino acid transporter family.</text>
</comment>
<keyword evidence="8 9" id="KW-0472">Membrane</keyword>
<evidence type="ECO:0000256" key="7">
    <source>
        <dbReference type="ARBA" id="ARBA00022989"/>
    </source>
</evidence>
<evidence type="ECO:0000256" key="4">
    <source>
        <dbReference type="ARBA" id="ARBA00022475"/>
    </source>
</evidence>
<feature type="transmembrane region" description="Helical" evidence="9">
    <location>
        <begin position="153"/>
        <end position="174"/>
    </location>
</feature>
<keyword evidence="4" id="KW-1003">Cell membrane</keyword>
<feature type="transmembrane region" description="Helical" evidence="9">
    <location>
        <begin position="406"/>
        <end position="429"/>
    </location>
</feature>
<dbReference type="PANTHER" id="PTHR30588:SF0">
    <property type="entry name" value="BRANCHED-CHAIN AMINO ACID PERMEASE BRNQ"/>
    <property type="match status" value="1"/>
</dbReference>
<dbReference type="Pfam" id="PF05525">
    <property type="entry name" value="Branch_AA_trans"/>
    <property type="match status" value="1"/>
</dbReference>
<dbReference type="Proteomes" id="UP000606870">
    <property type="component" value="Unassembled WGS sequence"/>
</dbReference>
<organism evidence="10 11">
    <name type="scientific">Megasphaera hominis</name>
    <dbReference type="NCBI Taxonomy" id="159836"/>
    <lineage>
        <taxon>Bacteria</taxon>
        <taxon>Bacillati</taxon>
        <taxon>Bacillota</taxon>
        <taxon>Negativicutes</taxon>
        <taxon>Veillonellales</taxon>
        <taxon>Veillonellaceae</taxon>
        <taxon>Megasphaera</taxon>
    </lineage>
</organism>
<comment type="subcellular location">
    <subcellularLocation>
        <location evidence="1 9">Cell membrane</location>
        <topology evidence="1 9">Multi-pass membrane protein</topology>
    </subcellularLocation>
</comment>
<feature type="transmembrane region" description="Helical" evidence="9">
    <location>
        <begin position="227"/>
        <end position="250"/>
    </location>
</feature>
<comment type="caution">
    <text evidence="10">The sequence shown here is derived from an EMBL/GenBank/DDBJ whole genome shotgun (WGS) entry which is preliminary data.</text>
</comment>
<evidence type="ECO:0000256" key="1">
    <source>
        <dbReference type="ARBA" id="ARBA00004651"/>
    </source>
</evidence>
<dbReference type="PANTHER" id="PTHR30588">
    <property type="entry name" value="BRANCHED-CHAIN AMINO ACID TRANSPORT SYSTEM 2 CARRIER PROTEIN"/>
    <property type="match status" value="1"/>
</dbReference>
<feature type="transmembrane region" description="Helical" evidence="9">
    <location>
        <begin position="317"/>
        <end position="336"/>
    </location>
</feature>
<feature type="transmembrane region" description="Helical" evidence="9">
    <location>
        <begin position="86"/>
        <end position="104"/>
    </location>
</feature>
<keyword evidence="3 9" id="KW-0813">Transport</keyword>
<feature type="transmembrane region" description="Helical" evidence="9">
    <location>
        <begin position="342"/>
        <end position="361"/>
    </location>
</feature>
<keyword evidence="5 9" id="KW-0812">Transmembrane</keyword>
<name>A0ABR6VIF4_9FIRM</name>
<accession>A0ABR6VIF4</accession>
<evidence type="ECO:0000256" key="3">
    <source>
        <dbReference type="ARBA" id="ARBA00022448"/>
    </source>
</evidence>
<dbReference type="InterPro" id="IPR004685">
    <property type="entry name" value="Brnchd-chn_aa_trnsp_Livcs"/>
</dbReference>
<evidence type="ECO:0000256" key="6">
    <source>
        <dbReference type="ARBA" id="ARBA00022970"/>
    </source>
</evidence>
<feature type="transmembrane region" description="Helical" evidence="9">
    <location>
        <begin position="48"/>
        <end position="74"/>
    </location>
</feature>
<reference evidence="10 11" key="1">
    <citation type="submission" date="2020-08" db="EMBL/GenBank/DDBJ databases">
        <authorList>
            <person name="Liu C."/>
            <person name="Sun Q."/>
        </authorList>
    </citation>
    <scope>NUCLEOTIDE SEQUENCE [LARGE SCALE GENOMIC DNA]</scope>
    <source>
        <strain evidence="10 11">NSJ-59</strain>
    </source>
</reference>
<feature type="transmembrane region" description="Helical" evidence="9">
    <location>
        <begin position="17"/>
        <end position="36"/>
    </location>
</feature>